<feature type="repeat" description="TPR" evidence="1">
    <location>
        <begin position="149"/>
        <end position="182"/>
    </location>
</feature>
<feature type="chain" id="PRO_5001571542" evidence="2">
    <location>
        <begin position="28"/>
        <end position="198"/>
    </location>
</feature>
<dbReference type="RefSeq" id="WP_035553202.1">
    <property type="nucleotide sequence ID" value="NZ_AWFH01000034.1"/>
</dbReference>
<proteinExistence type="predicted"/>
<comment type="caution">
    <text evidence="3">The sequence shown here is derived from an EMBL/GenBank/DDBJ whole genome shotgun (WGS) entry which is preliminary data.</text>
</comment>
<keyword evidence="2" id="KW-0732">Signal</keyword>
<dbReference type="STRING" id="1280948.HY36_07045"/>
<name>A0A059E054_9PROT</name>
<dbReference type="OrthoDB" id="7619617at2"/>
<dbReference type="SUPFAM" id="SSF48452">
    <property type="entry name" value="TPR-like"/>
    <property type="match status" value="1"/>
</dbReference>
<protein>
    <submittedName>
        <fullName evidence="3">Uncharacterized protein</fullName>
    </submittedName>
</protein>
<dbReference type="Pfam" id="PF13181">
    <property type="entry name" value="TPR_8"/>
    <property type="match status" value="1"/>
</dbReference>
<keyword evidence="1" id="KW-0802">TPR repeat</keyword>
<keyword evidence="4" id="KW-1185">Reference proteome</keyword>
<reference evidence="3 4" key="1">
    <citation type="journal article" date="2014" name="Antonie Van Leeuwenhoek">
        <title>Hyphomonas beringensis sp. nov. and Hyphomonas chukchiensis sp. nov., isolated from surface seawater of the Bering Sea and Chukchi Sea.</title>
        <authorList>
            <person name="Li C."/>
            <person name="Lai Q."/>
            <person name="Li G."/>
            <person name="Dong C."/>
            <person name="Wang J."/>
            <person name="Liao Y."/>
            <person name="Shao Z."/>
        </authorList>
    </citation>
    <scope>NUCLEOTIDE SEQUENCE [LARGE SCALE GENOMIC DNA]</scope>
    <source>
        <strain evidence="3 4">22II1-22F38</strain>
    </source>
</reference>
<dbReference type="PROSITE" id="PS50005">
    <property type="entry name" value="TPR"/>
    <property type="match status" value="1"/>
</dbReference>
<dbReference type="Gene3D" id="1.25.40.10">
    <property type="entry name" value="Tetratricopeptide repeat domain"/>
    <property type="match status" value="1"/>
</dbReference>
<dbReference type="Proteomes" id="UP000024547">
    <property type="component" value="Unassembled WGS sequence"/>
</dbReference>
<dbReference type="AlphaFoldDB" id="A0A059E054"/>
<evidence type="ECO:0000313" key="3">
    <source>
        <dbReference type="EMBL" id="KCZ59881.1"/>
    </source>
</evidence>
<dbReference type="SMART" id="SM00028">
    <property type="entry name" value="TPR"/>
    <property type="match status" value="2"/>
</dbReference>
<sequence>MNWRQILLKTGGLCSVAAALATQAAIADPAGVYVRSLMGEASHVERCFDAVQKPGAAGLRGIEACTELVEGDPPRDRLLMAGLTNRAILYRRAGQLDLAQQDCVRALAYHDAGADTATSCAAVYLSSGKPELALRVLTESEAPASENRAQYFHNLALAHHDLGQYALAYEAMERALDAEPGFAPTVELKALYRVEAAN</sequence>
<feature type="signal peptide" evidence="2">
    <location>
        <begin position="1"/>
        <end position="27"/>
    </location>
</feature>
<dbReference type="PATRIC" id="fig|1280948.3.peg.2506"/>
<evidence type="ECO:0000256" key="1">
    <source>
        <dbReference type="PROSITE-ProRule" id="PRU00339"/>
    </source>
</evidence>
<accession>A0A059E054</accession>
<gene>
    <name evidence="3" type="ORF">HY36_07045</name>
</gene>
<dbReference type="InterPro" id="IPR011990">
    <property type="entry name" value="TPR-like_helical_dom_sf"/>
</dbReference>
<organism evidence="3 4">
    <name type="scientific">Hyphomonas atlantica</name>
    <dbReference type="NCBI Taxonomy" id="1280948"/>
    <lineage>
        <taxon>Bacteria</taxon>
        <taxon>Pseudomonadati</taxon>
        <taxon>Pseudomonadota</taxon>
        <taxon>Alphaproteobacteria</taxon>
        <taxon>Hyphomonadales</taxon>
        <taxon>Hyphomonadaceae</taxon>
        <taxon>Hyphomonas</taxon>
    </lineage>
</organism>
<dbReference type="InterPro" id="IPR019734">
    <property type="entry name" value="TPR_rpt"/>
</dbReference>
<evidence type="ECO:0000256" key="2">
    <source>
        <dbReference type="SAM" id="SignalP"/>
    </source>
</evidence>
<evidence type="ECO:0000313" key="4">
    <source>
        <dbReference type="Proteomes" id="UP000024547"/>
    </source>
</evidence>
<dbReference type="EMBL" id="AWFH01000034">
    <property type="protein sequence ID" value="KCZ59881.1"/>
    <property type="molecule type" value="Genomic_DNA"/>
</dbReference>